<gene>
    <name evidence="1" type="ordered locus">Ecym_7298</name>
</gene>
<evidence type="ECO:0000313" key="1">
    <source>
        <dbReference type="EMBL" id="AET41136.1"/>
    </source>
</evidence>
<organism evidence="1 2">
    <name type="scientific">Eremothecium cymbalariae (strain CBS 270.75 / DBVPG 7215 / KCTC 17166 / NRRL Y-17582)</name>
    <name type="common">Yeast</name>
    <dbReference type="NCBI Taxonomy" id="931890"/>
    <lineage>
        <taxon>Eukaryota</taxon>
        <taxon>Fungi</taxon>
        <taxon>Dikarya</taxon>
        <taxon>Ascomycota</taxon>
        <taxon>Saccharomycotina</taxon>
        <taxon>Saccharomycetes</taxon>
        <taxon>Saccharomycetales</taxon>
        <taxon>Saccharomycetaceae</taxon>
        <taxon>Eremothecium</taxon>
    </lineage>
</organism>
<dbReference type="InParanoid" id="G8JWC1"/>
<sequence>MFPHQKPHVHHGPVVSNPIPIYPTYTYLGDSRFTAMLVHGSPQWGHTACGPRKYFSFVQCLVYANDQSVYETIKYYVRIRLVRRPQVSSRARQSCFSLFRLCKNRRMSRWAGISWRFDAV</sequence>
<dbReference type="KEGG" id="erc:Ecym_7298"/>
<dbReference type="GeneID" id="11472537"/>
<proteinExistence type="predicted"/>
<name>G8JWC1_ERECY</name>
<keyword evidence="2" id="KW-1185">Reference proteome</keyword>
<evidence type="ECO:0000313" key="2">
    <source>
        <dbReference type="Proteomes" id="UP000006790"/>
    </source>
</evidence>
<dbReference type="EMBL" id="CP002503">
    <property type="protein sequence ID" value="AET41136.1"/>
    <property type="molecule type" value="Genomic_DNA"/>
</dbReference>
<accession>G8JWC1</accession>
<dbReference type="HOGENOM" id="CLU_2049693_0_0_1"/>
<protein>
    <submittedName>
        <fullName evidence="1">Uncharacterized protein</fullName>
    </submittedName>
</protein>
<reference evidence="2" key="1">
    <citation type="journal article" date="2012" name="G3 (Bethesda)">
        <title>Pichia sorbitophila, an interspecies yeast hybrid reveals early steps of genome resolution following polyploidization.</title>
        <authorList>
            <person name="Leh Louis V."/>
            <person name="Despons L."/>
            <person name="Friedrich A."/>
            <person name="Martin T."/>
            <person name="Durrens P."/>
            <person name="Casaregola S."/>
            <person name="Neuveglise C."/>
            <person name="Fairhead C."/>
            <person name="Marck C."/>
            <person name="Cruz J.A."/>
            <person name="Straub M.L."/>
            <person name="Kugler V."/>
            <person name="Sacerdot C."/>
            <person name="Uzunov Z."/>
            <person name="Thierry A."/>
            <person name="Weiss S."/>
            <person name="Bleykasten C."/>
            <person name="De Montigny J."/>
            <person name="Jacques N."/>
            <person name="Jung P."/>
            <person name="Lemaire M."/>
            <person name="Mallet S."/>
            <person name="Morel G."/>
            <person name="Richard G.F."/>
            <person name="Sarkar A."/>
            <person name="Savel G."/>
            <person name="Schacherer J."/>
            <person name="Seret M.L."/>
            <person name="Talla E."/>
            <person name="Samson G."/>
            <person name="Jubin C."/>
            <person name="Poulain J."/>
            <person name="Vacherie B."/>
            <person name="Barbe V."/>
            <person name="Pelletier E."/>
            <person name="Sherman D.J."/>
            <person name="Westhof E."/>
            <person name="Weissenbach J."/>
            <person name="Baret P.V."/>
            <person name="Wincker P."/>
            <person name="Gaillardin C."/>
            <person name="Dujon B."/>
            <person name="Souciet J.L."/>
        </authorList>
    </citation>
    <scope>NUCLEOTIDE SEQUENCE [LARGE SCALE GENOMIC DNA]</scope>
    <source>
        <strain evidence="2">CBS 270.75 / DBVPG 7215 / KCTC 17166 / NRRL Y-17582</strain>
    </source>
</reference>
<dbReference type="RefSeq" id="XP_003647953.1">
    <property type="nucleotide sequence ID" value="XM_003647905.1"/>
</dbReference>
<dbReference type="Proteomes" id="UP000006790">
    <property type="component" value="Chromosome 7"/>
</dbReference>
<dbReference type="AlphaFoldDB" id="G8JWC1"/>